<comment type="caution">
    <text evidence="2">The sequence shown here is derived from an EMBL/GenBank/DDBJ whole genome shotgun (WGS) entry which is preliminary data.</text>
</comment>
<feature type="compositionally biased region" description="Polar residues" evidence="1">
    <location>
        <begin position="237"/>
        <end position="256"/>
    </location>
</feature>
<feature type="region of interest" description="Disordered" evidence="1">
    <location>
        <begin position="237"/>
        <end position="276"/>
    </location>
</feature>
<evidence type="ECO:0000313" key="2">
    <source>
        <dbReference type="EMBL" id="KAF9510093.1"/>
    </source>
</evidence>
<dbReference type="AlphaFoldDB" id="A0A9P6AQM6"/>
<evidence type="ECO:0000256" key="1">
    <source>
        <dbReference type="SAM" id="MobiDB-lite"/>
    </source>
</evidence>
<gene>
    <name evidence="2" type="ORF">BS47DRAFT_1364788</name>
</gene>
<organism evidence="2 3">
    <name type="scientific">Hydnum rufescens UP504</name>
    <dbReference type="NCBI Taxonomy" id="1448309"/>
    <lineage>
        <taxon>Eukaryota</taxon>
        <taxon>Fungi</taxon>
        <taxon>Dikarya</taxon>
        <taxon>Basidiomycota</taxon>
        <taxon>Agaricomycotina</taxon>
        <taxon>Agaricomycetes</taxon>
        <taxon>Cantharellales</taxon>
        <taxon>Hydnaceae</taxon>
        <taxon>Hydnum</taxon>
    </lineage>
</organism>
<feature type="region of interest" description="Disordered" evidence="1">
    <location>
        <begin position="103"/>
        <end position="147"/>
    </location>
</feature>
<proteinExistence type="predicted"/>
<dbReference type="Proteomes" id="UP000886523">
    <property type="component" value="Unassembled WGS sequence"/>
</dbReference>
<name>A0A9P6AQM6_9AGAM</name>
<dbReference type="EMBL" id="MU129023">
    <property type="protein sequence ID" value="KAF9510093.1"/>
    <property type="molecule type" value="Genomic_DNA"/>
</dbReference>
<feature type="compositionally biased region" description="Polar residues" evidence="1">
    <location>
        <begin position="103"/>
        <end position="123"/>
    </location>
</feature>
<protein>
    <submittedName>
        <fullName evidence="2">Uncharacterized protein</fullName>
    </submittedName>
</protein>
<sequence length="334" mass="37191">MLLSAPFSPGCKAAMITFQRSTLTDASHNDRGLAMLKFKSRYANLAKQSASEVPTLQKGLTDPNSCMTCTHSMSGSQFRCSRTNKDKCNFFAWSHEPAVISTGTTGTMSMDDNTTRDSTTPAHTSHYHDSQPVSTSPVHLGQSHSSSLVSMSHEEMWAKISLLMAQLMEKEEEIRVAMHWKEEAEAKLEDIKDVFANSPSSLLPSMSGSQFRCSRTNKDKCNFFAWSHKPAVISTGTTGTMSMDDNTTRNSTTPAHTSHYHDSQPLSTSPVHLGQSHSSSLVSMSHEEMWAKISLLMAQLMEKEEEIRVAMHWKEEAEAKLEDRKDVLRSILDH</sequence>
<reference evidence="2" key="1">
    <citation type="journal article" date="2020" name="Nat. Commun.">
        <title>Large-scale genome sequencing of mycorrhizal fungi provides insights into the early evolution of symbiotic traits.</title>
        <authorList>
            <person name="Miyauchi S."/>
            <person name="Kiss E."/>
            <person name="Kuo A."/>
            <person name="Drula E."/>
            <person name="Kohler A."/>
            <person name="Sanchez-Garcia M."/>
            <person name="Morin E."/>
            <person name="Andreopoulos B."/>
            <person name="Barry K.W."/>
            <person name="Bonito G."/>
            <person name="Buee M."/>
            <person name="Carver A."/>
            <person name="Chen C."/>
            <person name="Cichocki N."/>
            <person name="Clum A."/>
            <person name="Culley D."/>
            <person name="Crous P.W."/>
            <person name="Fauchery L."/>
            <person name="Girlanda M."/>
            <person name="Hayes R.D."/>
            <person name="Keri Z."/>
            <person name="LaButti K."/>
            <person name="Lipzen A."/>
            <person name="Lombard V."/>
            <person name="Magnuson J."/>
            <person name="Maillard F."/>
            <person name="Murat C."/>
            <person name="Nolan M."/>
            <person name="Ohm R.A."/>
            <person name="Pangilinan J."/>
            <person name="Pereira M.F."/>
            <person name="Perotto S."/>
            <person name="Peter M."/>
            <person name="Pfister S."/>
            <person name="Riley R."/>
            <person name="Sitrit Y."/>
            <person name="Stielow J.B."/>
            <person name="Szollosi G."/>
            <person name="Zifcakova L."/>
            <person name="Stursova M."/>
            <person name="Spatafora J.W."/>
            <person name="Tedersoo L."/>
            <person name="Vaario L.M."/>
            <person name="Yamada A."/>
            <person name="Yan M."/>
            <person name="Wang P."/>
            <person name="Xu J."/>
            <person name="Bruns T."/>
            <person name="Baldrian P."/>
            <person name="Vilgalys R."/>
            <person name="Dunand C."/>
            <person name="Henrissat B."/>
            <person name="Grigoriev I.V."/>
            <person name="Hibbett D."/>
            <person name="Nagy L.G."/>
            <person name="Martin F.M."/>
        </authorList>
    </citation>
    <scope>NUCLEOTIDE SEQUENCE</scope>
    <source>
        <strain evidence="2">UP504</strain>
    </source>
</reference>
<keyword evidence="3" id="KW-1185">Reference proteome</keyword>
<accession>A0A9P6AQM6</accession>
<evidence type="ECO:0000313" key="3">
    <source>
        <dbReference type="Proteomes" id="UP000886523"/>
    </source>
</evidence>